<evidence type="ECO:0000313" key="13">
    <source>
        <dbReference type="Proteomes" id="UP000813462"/>
    </source>
</evidence>
<dbReference type="AlphaFoldDB" id="A0A978UD90"/>
<comment type="caution">
    <text evidence="12">The sequence shown here is derived from an EMBL/GenBank/DDBJ whole genome shotgun (WGS) entry which is preliminary data.</text>
</comment>
<proteinExistence type="predicted"/>
<feature type="signal peptide" evidence="10">
    <location>
        <begin position="1"/>
        <end position="25"/>
    </location>
</feature>
<evidence type="ECO:0000256" key="4">
    <source>
        <dbReference type="ARBA" id="ARBA00022729"/>
    </source>
</evidence>
<reference evidence="12" key="1">
    <citation type="journal article" date="2021" name="Front. Plant Sci.">
        <title>Chromosome-Scale Genome Assembly for Chinese Sour Jujube and Insights Into Its Genome Evolution and Domestication Signature.</title>
        <authorList>
            <person name="Shen L.-Y."/>
            <person name="Luo H."/>
            <person name="Wang X.-L."/>
            <person name="Wang X.-M."/>
            <person name="Qiu X.-J."/>
            <person name="Liu H."/>
            <person name="Zhou S.-S."/>
            <person name="Jia K.-H."/>
            <person name="Nie S."/>
            <person name="Bao Y.-T."/>
            <person name="Zhang R.-G."/>
            <person name="Yun Q.-Z."/>
            <person name="Chai Y.-H."/>
            <person name="Lu J.-Y."/>
            <person name="Li Y."/>
            <person name="Zhao S.-W."/>
            <person name="Mao J.-F."/>
            <person name="Jia S.-G."/>
            <person name="Mao Y.-M."/>
        </authorList>
    </citation>
    <scope>NUCLEOTIDE SEQUENCE</scope>
    <source>
        <strain evidence="12">AT0</strain>
        <tissue evidence="12">Leaf</tissue>
    </source>
</reference>
<organism evidence="12 13">
    <name type="scientific">Ziziphus jujuba var. spinosa</name>
    <dbReference type="NCBI Taxonomy" id="714518"/>
    <lineage>
        <taxon>Eukaryota</taxon>
        <taxon>Viridiplantae</taxon>
        <taxon>Streptophyta</taxon>
        <taxon>Embryophyta</taxon>
        <taxon>Tracheophyta</taxon>
        <taxon>Spermatophyta</taxon>
        <taxon>Magnoliopsida</taxon>
        <taxon>eudicotyledons</taxon>
        <taxon>Gunneridae</taxon>
        <taxon>Pentapetalae</taxon>
        <taxon>rosids</taxon>
        <taxon>fabids</taxon>
        <taxon>Rosales</taxon>
        <taxon>Rhamnaceae</taxon>
        <taxon>Paliureae</taxon>
        <taxon>Ziziphus</taxon>
    </lineage>
</organism>
<dbReference type="Pfam" id="PF00560">
    <property type="entry name" value="LRR_1"/>
    <property type="match status" value="1"/>
</dbReference>
<keyword evidence="2" id="KW-0433">Leucine-rich repeat</keyword>
<evidence type="ECO:0000256" key="8">
    <source>
        <dbReference type="ARBA" id="ARBA00023180"/>
    </source>
</evidence>
<protein>
    <recommendedName>
        <fullName evidence="11">Protein kinase domain-containing protein</fullName>
    </recommendedName>
</protein>
<dbReference type="Gene3D" id="1.10.510.10">
    <property type="entry name" value="Transferase(Phosphotransferase) domain 1"/>
    <property type="match status" value="1"/>
</dbReference>
<dbReference type="Gene3D" id="3.30.200.20">
    <property type="entry name" value="Phosphorylase Kinase, domain 1"/>
    <property type="match status" value="1"/>
</dbReference>
<dbReference type="SUPFAM" id="SSF52058">
    <property type="entry name" value="L domain-like"/>
    <property type="match status" value="1"/>
</dbReference>
<feature type="compositionally biased region" description="Polar residues" evidence="9">
    <location>
        <begin position="528"/>
        <end position="548"/>
    </location>
</feature>
<evidence type="ECO:0000256" key="10">
    <source>
        <dbReference type="SAM" id="SignalP"/>
    </source>
</evidence>
<feature type="domain" description="Protein kinase" evidence="11">
    <location>
        <begin position="311"/>
        <end position="568"/>
    </location>
</feature>
<evidence type="ECO:0000256" key="2">
    <source>
        <dbReference type="ARBA" id="ARBA00022614"/>
    </source>
</evidence>
<evidence type="ECO:0000256" key="5">
    <source>
        <dbReference type="ARBA" id="ARBA00022737"/>
    </source>
</evidence>
<evidence type="ECO:0000256" key="1">
    <source>
        <dbReference type="ARBA" id="ARBA00004479"/>
    </source>
</evidence>
<dbReference type="Gene3D" id="3.80.10.10">
    <property type="entry name" value="Ribonuclease Inhibitor"/>
    <property type="match status" value="2"/>
</dbReference>
<dbReference type="InterPro" id="IPR020635">
    <property type="entry name" value="Tyr_kinase_cat_dom"/>
</dbReference>
<dbReference type="InterPro" id="IPR001611">
    <property type="entry name" value="Leu-rich_rpt"/>
</dbReference>
<comment type="subcellular location">
    <subcellularLocation>
        <location evidence="1">Membrane</location>
        <topology evidence="1">Single-pass type I membrane protein</topology>
    </subcellularLocation>
</comment>
<dbReference type="PANTHER" id="PTHR48006">
    <property type="entry name" value="LEUCINE-RICH REPEAT-CONTAINING PROTEIN DDB_G0281931-RELATED"/>
    <property type="match status" value="1"/>
</dbReference>
<dbReference type="SUPFAM" id="SSF56112">
    <property type="entry name" value="Protein kinase-like (PK-like)"/>
    <property type="match status" value="1"/>
</dbReference>
<name>A0A978UD90_ZIZJJ</name>
<gene>
    <name evidence="12" type="ORF">FEM48_Zijuj12G0121800</name>
</gene>
<accession>A0A978UD90</accession>
<dbReference type="PROSITE" id="PS50011">
    <property type="entry name" value="PROTEIN_KINASE_DOM"/>
    <property type="match status" value="1"/>
</dbReference>
<dbReference type="InterPro" id="IPR032675">
    <property type="entry name" value="LRR_dom_sf"/>
</dbReference>
<dbReference type="EMBL" id="JAEACU010000012">
    <property type="protein sequence ID" value="KAH7512733.1"/>
    <property type="molecule type" value="Genomic_DNA"/>
</dbReference>
<evidence type="ECO:0000256" key="6">
    <source>
        <dbReference type="ARBA" id="ARBA00022989"/>
    </source>
</evidence>
<keyword evidence="4 10" id="KW-0732">Signal</keyword>
<dbReference type="GO" id="GO:0004713">
    <property type="term" value="F:protein tyrosine kinase activity"/>
    <property type="evidence" value="ECO:0007669"/>
    <property type="project" value="InterPro"/>
</dbReference>
<keyword evidence="8" id="KW-0325">Glycoprotein</keyword>
<dbReference type="PANTHER" id="PTHR48006:SF81">
    <property type="entry name" value="PROTEIN KINASE DOMAIN-CONTAINING PROTEIN"/>
    <property type="match status" value="1"/>
</dbReference>
<dbReference type="Pfam" id="PF07714">
    <property type="entry name" value="PK_Tyr_Ser-Thr"/>
    <property type="match status" value="1"/>
</dbReference>
<dbReference type="Pfam" id="PF13855">
    <property type="entry name" value="LRR_8"/>
    <property type="match status" value="1"/>
</dbReference>
<dbReference type="InterPro" id="IPR051824">
    <property type="entry name" value="LRR_Rcpt-Like_S/T_Kinase"/>
</dbReference>
<dbReference type="GO" id="GO:0016020">
    <property type="term" value="C:membrane"/>
    <property type="evidence" value="ECO:0007669"/>
    <property type="project" value="UniProtKB-SubCell"/>
</dbReference>
<dbReference type="Proteomes" id="UP000813462">
    <property type="component" value="Unassembled WGS sequence"/>
</dbReference>
<dbReference type="SMART" id="SM00219">
    <property type="entry name" value="TyrKc"/>
    <property type="match status" value="1"/>
</dbReference>
<dbReference type="FunFam" id="3.80.10.10:FF:000041">
    <property type="entry name" value="LRR receptor-like serine/threonine-protein kinase ERECTA"/>
    <property type="match status" value="1"/>
</dbReference>
<evidence type="ECO:0000256" key="7">
    <source>
        <dbReference type="ARBA" id="ARBA00023136"/>
    </source>
</evidence>
<evidence type="ECO:0000259" key="11">
    <source>
        <dbReference type="PROSITE" id="PS50011"/>
    </source>
</evidence>
<evidence type="ECO:0000256" key="9">
    <source>
        <dbReference type="SAM" id="MobiDB-lite"/>
    </source>
</evidence>
<dbReference type="PRINTS" id="PR00019">
    <property type="entry name" value="LEURICHRPT"/>
</dbReference>
<dbReference type="InterPro" id="IPR000719">
    <property type="entry name" value="Prot_kinase_dom"/>
</dbReference>
<dbReference type="GO" id="GO:0005524">
    <property type="term" value="F:ATP binding"/>
    <property type="evidence" value="ECO:0007669"/>
    <property type="project" value="InterPro"/>
</dbReference>
<evidence type="ECO:0000313" key="12">
    <source>
        <dbReference type="EMBL" id="KAH7512733.1"/>
    </source>
</evidence>
<feature type="chain" id="PRO_5037317350" description="Protein kinase domain-containing protein" evidence="10">
    <location>
        <begin position="26"/>
        <end position="568"/>
    </location>
</feature>
<dbReference type="InterPro" id="IPR011009">
    <property type="entry name" value="Kinase-like_dom_sf"/>
</dbReference>
<keyword evidence="5" id="KW-0677">Repeat</keyword>
<keyword evidence="3" id="KW-0812">Transmembrane</keyword>
<dbReference type="InterPro" id="IPR001245">
    <property type="entry name" value="Ser-Thr/Tyr_kinase_cat_dom"/>
</dbReference>
<keyword evidence="7" id="KW-0472">Membrane</keyword>
<keyword evidence="6" id="KW-1133">Transmembrane helix</keyword>
<sequence>MKTMFLSRLLLGSLLIFCLSKFASAAAQLPQTEVKVLQEVAKKLGKTNWNFSVDPCSGEYGWFVKNPVEGFDNALTCNCSFSNPTVCHVTSIALKAQSLPGTLPLELAELPYLQEIDLSRNYLNGTIPPEWGSLSLVNMLLTSNNFTGELPETFAGLNTLKDLFIQAAGLNGPIPSGIASLEKLTDLILRSCNIIGELPEYIGEMKSLKTLDLSFNKLSGPIPSSFSQLTKVDYIFLTGNMLSGPVPQWVKDGDNIDLSYNNFAVGNSGEPTCQQRSVNLFASSSLGNSSGTVPCLGNSHCQQNFVPPSSSKGGSSISTGAVVGIVVAGLLGILSDGTKIAVKQLSSKSKQGNREFVNEIGMISALQHPHLVKLYGCCIEGDQLLLVYEYLENNSVARALFGKSSSLSCLAAFGPEDSQIKLDWPTRHKICVYLLDRALVLKEKGNLMELIDPRLGSDYNKEEVMLAINVALLCSNVVAADRPSMSSVVSMLEGRVAVQELVLDPSVASENSKALKNLYQKIQEGNASESHTQSISVDAPWSATSSSVPDLYPINPDSDYWEKRNKDA</sequence>
<feature type="region of interest" description="Disordered" evidence="9">
    <location>
        <begin position="528"/>
        <end position="568"/>
    </location>
</feature>
<evidence type="ECO:0000256" key="3">
    <source>
        <dbReference type="ARBA" id="ARBA00022692"/>
    </source>
</evidence>